<proteinExistence type="predicted"/>
<dbReference type="EMBL" id="JBHTEE010000001">
    <property type="protein sequence ID" value="MFC7600699.1"/>
    <property type="molecule type" value="Genomic_DNA"/>
</dbReference>
<gene>
    <name evidence="2" type="ORF">ACFQVD_11385</name>
</gene>
<keyword evidence="3" id="KW-1185">Reference proteome</keyword>
<accession>A0ABW2SYF3</accession>
<name>A0ABW2SYF3_9ACTN</name>
<organism evidence="2 3">
    <name type="scientific">Streptosporangium amethystogenes subsp. fukuiense</name>
    <dbReference type="NCBI Taxonomy" id="698418"/>
    <lineage>
        <taxon>Bacteria</taxon>
        <taxon>Bacillati</taxon>
        <taxon>Actinomycetota</taxon>
        <taxon>Actinomycetes</taxon>
        <taxon>Streptosporangiales</taxon>
        <taxon>Streptosporangiaceae</taxon>
        <taxon>Streptosporangium</taxon>
    </lineage>
</organism>
<evidence type="ECO:0008006" key="4">
    <source>
        <dbReference type="Google" id="ProtNLM"/>
    </source>
</evidence>
<evidence type="ECO:0000313" key="3">
    <source>
        <dbReference type="Proteomes" id="UP001596514"/>
    </source>
</evidence>
<evidence type="ECO:0000256" key="1">
    <source>
        <dbReference type="SAM" id="MobiDB-lite"/>
    </source>
</evidence>
<evidence type="ECO:0000313" key="2">
    <source>
        <dbReference type="EMBL" id="MFC7600699.1"/>
    </source>
</evidence>
<reference evidence="3" key="1">
    <citation type="journal article" date="2019" name="Int. J. Syst. Evol. Microbiol.">
        <title>The Global Catalogue of Microorganisms (GCM) 10K type strain sequencing project: providing services to taxonomists for standard genome sequencing and annotation.</title>
        <authorList>
            <consortium name="The Broad Institute Genomics Platform"/>
            <consortium name="The Broad Institute Genome Sequencing Center for Infectious Disease"/>
            <person name="Wu L."/>
            <person name="Ma J."/>
        </authorList>
    </citation>
    <scope>NUCLEOTIDE SEQUENCE [LARGE SCALE GENOMIC DNA]</scope>
    <source>
        <strain evidence="3">JCM 10083</strain>
    </source>
</reference>
<sequence>MNTFTRSVRIGLAGAVLAGAGLLGVLPVTGAHAASSQVAPAVACSSTAADGWICYLRYCDAYYCYYDCYPTLAARNKGEKPSDTIRVPKPEGTPPAQITKP</sequence>
<comment type="caution">
    <text evidence="2">The sequence shown here is derived from an EMBL/GenBank/DDBJ whole genome shotgun (WGS) entry which is preliminary data.</text>
</comment>
<protein>
    <recommendedName>
        <fullName evidence="4">Secreted protein</fullName>
    </recommendedName>
</protein>
<feature type="region of interest" description="Disordered" evidence="1">
    <location>
        <begin position="76"/>
        <end position="101"/>
    </location>
</feature>
<dbReference type="RefSeq" id="WP_343978944.1">
    <property type="nucleotide sequence ID" value="NZ_BAAAGK010000173.1"/>
</dbReference>
<feature type="compositionally biased region" description="Basic and acidic residues" evidence="1">
    <location>
        <begin position="76"/>
        <end position="89"/>
    </location>
</feature>
<dbReference type="Proteomes" id="UP001596514">
    <property type="component" value="Unassembled WGS sequence"/>
</dbReference>